<sequence>MSQRKRTRSCSDGSSKHLGVLIVLRRAGTRCASAAENMDTPLRKLPKGRSCKEQLQHPSSGGRRVSVQGGQQVFVDIKSEFKSICAETYIRTGTPRLGNRKLTFRGDGFDSSQTLGELQKNINTLGTANEISISMPSNFDEMEDPRVDREEETAVKFASNCGSTSDGSPFEREAEEEANVVELAIVSLQTPSRSKCRVV</sequence>
<proteinExistence type="predicted"/>
<gene>
    <name evidence="2" type="ORF">WN48_06715</name>
</gene>
<dbReference type="Proteomes" id="UP000250275">
    <property type="component" value="Unassembled WGS sequence"/>
</dbReference>
<keyword evidence="3" id="KW-1185">Reference proteome</keyword>
<dbReference type="AlphaFoldDB" id="A0A310SGA7"/>
<feature type="region of interest" description="Disordered" evidence="1">
    <location>
        <begin position="42"/>
        <end position="67"/>
    </location>
</feature>
<reference evidence="2 3" key="1">
    <citation type="submission" date="2015-07" db="EMBL/GenBank/DDBJ databases">
        <title>The genome of Eufriesea mexicana.</title>
        <authorList>
            <person name="Pan H."/>
            <person name="Kapheim K."/>
        </authorList>
    </citation>
    <scope>NUCLEOTIDE SEQUENCE [LARGE SCALE GENOMIC DNA]</scope>
    <source>
        <strain evidence="2">0111107269</strain>
        <tissue evidence="2">Whole body</tissue>
    </source>
</reference>
<organism evidence="2 3">
    <name type="scientific">Eufriesea mexicana</name>
    <dbReference type="NCBI Taxonomy" id="516756"/>
    <lineage>
        <taxon>Eukaryota</taxon>
        <taxon>Metazoa</taxon>
        <taxon>Ecdysozoa</taxon>
        <taxon>Arthropoda</taxon>
        <taxon>Hexapoda</taxon>
        <taxon>Insecta</taxon>
        <taxon>Pterygota</taxon>
        <taxon>Neoptera</taxon>
        <taxon>Endopterygota</taxon>
        <taxon>Hymenoptera</taxon>
        <taxon>Apocrita</taxon>
        <taxon>Aculeata</taxon>
        <taxon>Apoidea</taxon>
        <taxon>Anthophila</taxon>
        <taxon>Apidae</taxon>
        <taxon>Eufriesea</taxon>
    </lineage>
</organism>
<evidence type="ECO:0000256" key="1">
    <source>
        <dbReference type="SAM" id="MobiDB-lite"/>
    </source>
</evidence>
<name>A0A310SGA7_9HYME</name>
<evidence type="ECO:0000313" key="2">
    <source>
        <dbReference type="EMBL" id="OAD54490.1"/>
    </source>
</evidence>
<protein>
    <submittedName>
        <fullName evidence="2">Uncharacterized protein</fullName>
    </submittedName>
</protein>
<evidence type="ECO:0000313" key="3">
    <source>
        <dbReference type="Proteomes" id="UP000250275"/>
    </source>
</evidence>
<dbReference type="EMBL" id="KQ764533">
    <property type="protein sequence ID" value="OAD54490.1"/>
    <property type="molecule type" value="Genomic_DNA"/>
</dbReference>
<accession>A0A310SGA7</accession>